<evidence type="ECO:0000256" key="1">
    <source>
        <dbReference type="SAM" id="MobiDB-lite"/>
    </source>
</evidence>
<dbReference type="Proteomes" id="UP001388673">
    <property type="component" value="Unassembled WGS sequence"/>
</dbReference>
<dbReference type="AlphaFoldDB" id="A0AAW0YTL5"/>
<sequence>MPLYKLTEKRLKKREWEDETGITALKSKMREMGEGSSAGSGSGDEWSDESESDSDGDEGDSGSDDDDEEDQEGSEDESESEDGELDSEAAEDFDDGSSEAESVVGKRKRAISISDKSDASDDFSITVETALENPVYSVGETQLCVLCPGKVLKNDHIVKTHLESNAHKRAAKRFFARITANPPPPGSDPREIVDEILDQLEDGIPTPATTPTVSTKAPKDRNISKADRPKSSKERKELKAKSMLEKKTSDGTNEILDESKLNRKARRLLAAQQKGGEGEKKTTDLTETKKEGEGKGKSTKAKKQKVA</sequence>
<dbReference type="EMBL" id="JBCAWK010000013">
    <property type="protein sequence ID" value="KAK8844812.1"/>
    <property type="molecule type" value="Genomic_DNA"/>
</dbReference>
<feature type="compositionally biased region" description="Acidic residues" evidence="1">
    <location>
        <begin position="45"/>
        <end position="98"/>
    </location>
</feature>
<reference evidence="2 3" key="1">
    <citation type="journal article" date="2024" name="bioRxiv">
        <title>Comparative genomics of Cryptococcus and Kwoniella reveals pathogenesis evolution and contrasting karyotype dynamics via intercentromeric recombination or chromosome fusion.</title>
        <authorList>
            <person name="Coelho M.A."/>
            <person name="David-Palma M."/>
            <person name="Shea T."/>
            <person name="Bowers K."/>
            <person name="McGinley-Smith S."/>
            <person name="Mohammad A.W."/>
            <person name="Gnirke A."/>
            <person name="Yurkov A.M."/>
            <person name="Nowrousian M."/>
            <person name="Sun S."/>
            <person name="Cuomo C.A."/>
            <person name="Heitman J."/>
        </authorList>
    </citation>
    <scope>NUCLEOTIDE SEQUENCE [LARGE SCALE GENOMIC DNA]</scope>
    <source>
        <strain evidence="2 3">CBS 13917</strain>
    </source>
</reference>
<dbReference type="RefSeq" id="XP_066800036.1">
    <property type="nucleotide sequence ID" value="XM_066949742.1"/>
</dbReference>
<feature type="compositionally biased region" description="Basic and acidic residues" evidence="1">
    <location>
        <begin position="276"/>
        <end position="296"/>
    </location>
</feature>
<proteinExistence type="predicted"/>
<comment type="caution">
    <text evidence="2">The sequence shown here is derived from an EMBL/GenBank/DDBJ whole genome shotgun (WGS) entry which is preliminary data.</text>
</comment>
<accession>A0AAW0YTL5</accession>
<keyword evidence="3" id="KW-1185">Reference proteome</keyword>
<evidence type="ECO:0000313" key="2">
    <source>
        <dbReference type="EMBL" id="KAK8844812.1"/>
    </source>
</evidence>
<evidence type="ECO:0000313" key="3">
    <source>
        <dbReference type="Proteomes" id="UP001388673"/>
    </source>
</evidence>
<evidence type="ECO:0008006" key="4">
    <source>
        <dbReference type="Google" id="ProtNLM"/>
    </source>
</evidence>
<feature type="compositionally biased region" description="Basic residues" evidence="1">
    <location>
        <begin position="297"/>
        <end position="307"/>
    </location>
</feature>
<dbReference type="KEGG" id="kne:92183920"/>
<feature type="compositionally biased region" description="Basic and acidic residues" evidence="1">
    <location>
        <begin position="217"/>
        <end position="249"/>
    </location>
</feature>
<feature type="region of interest" description="Disordered" evidence="1">
    <location>
        <begin position="1"/>
        <end position="122"/>
    </location>
</feature>
<protein>
    <recommendedName>
        <fullName evidence="4">U1-type domain-containing protein</fullName>
    </recommendedName>
</protein>
<organism evidence="2 3">
    <name type="scientific">Kwoniella newhampshirensis</name>
    <dbReference type="NCBI Taxonomy" id="1651941"/>
    <lineage>
        <taxon>Eukaryota</taxon>
        <taxon>Fungi</taxon>
        <taxon>Dikarya</taxon>
        <taxon>Basidiomycota</taxon>
        <taxon>Agaricomycotina</taxon>
        <taxon>Tremellomycetes</taxon>
        <taxon>Tremellales</taxon>
        <taxon>Cryptococcaceae</taxon>
        <taxon>Kwoniella</taxon>
    </lineage>
</organism>
<name>A0AAW0YTL5_9TREE</name>
<gene>
    <name evidence="2" type="ORF">IAR55_006662</name>
</gene>
<feature type="region of interest" description="Disordered" evidence="1">
    <location>
        <begin position="202"/>
        <end position="307"/>
    </location>
</feature>
<dbReference type="GeneID" id="92183920"/>